<evidence type="ECO:0000259" key="13">
    <source>
        <dbReference type="PROSITE" id="PS50042"/>
    </source>
</evidence>
<keyword evidence="17" id="KW-1185">Reference proteome</keyword>
<dbReference type="EMBL" id="JAGQFT020000001">
    <property type="protein sequence ID" value="MBS7455896.1"/>
    <property type="molecule type" value="Genomic_DNA"/>
</dbReference>
<evidence type="ECO:0000256" key="8">
    <source>
        <dbReference type="ARBA" id="ARBA00023026"/>
    </source>
</evidence>
<accession>A0A8J7VS71</accession>
<dbReference type="FunFam" id="1.10.10.10:FF:000028">
    <property type="entry name" value="Fumarate/nitrate reduction transcriptional regulator Fnr"/>
    <property type="match status" value="1"/>
</dbReference>
<dbReference type="RefSeq" id="WP_211926081.1">
    <property type="nucleotide sequence ID" value="NZ_JAGQFT020000001.1"/>
</dbReference>
<proteinExistence type="predicted"/>
<dbReference type="Proteomes" id="UP000675747">
    <property type="component" value="Unassembled WGS sequence"/>
</dbReference>
<reference evidence="16 17" key="1">
    <citation type="journal article" date="2021" name="Microbiol. Resour. Announc.">
        <title>Draft Genome Sequence of Coralloluteibacterium stylophorae LMG 29479T.</title>
        <authorList>
            <person name="Karlyshev A.V."/>
            <person name="Kudryashova E.B."/>
            <person name="Ariskina E.V."/>
            <person name="Conroy A.P."/>
            <person name="Abidueva E.Y."/>
        </authorList>
    </citation>
    <scope>NUCLEOTIDE SEQUENCE [LARGE SCALE GENOMIC DNA]</scope>
    <source>
        <strain evidence="16 17">LMG 29479</strain>
    </source>
</reference>
<dbReference type="PANTHER" id="PTHR24567:SF75">
    <property type="entry name" value="FUMARATE AND NITRATE REDUCTION REGULATORY PROTEIN"/>
    <property type="match status" value="1"/>
</dbReference>
<dbReference type="CDD" id="cd00092">
    <property type="entry name" value="HTH_CRP"/>
    <property type="match status" value="1"/>
</dbReference>
<evidence type="ECO:0000256" key="12">
    <source>
        <dbReference type="ARBA" id="ARBA00031697"/>
    </source>
</evidence>
<evidence type="ECO:0000256" key="11">
    <source>
        <dbReference type="ARBA" id="ARBA00023163"/>
    </source>
</evidence>
<feature type="domain" description="Cyclic nucleotide-binding" evidence="13">
    <location>
        <begin position="39"/>
        <end position="108"/>
    </location>
</feature>
<reference evidence="15" key="2">
    <citation type="submission" date="2021-04" db="EMBL/GenBank/DDBJ databases">
        <authorList>
            <person name="Karlyshev A.V."/>
        </authorList>
    </citation>
    <scope>NUCLEOTIDE SEQUENCE</scope>
    <source>
        <strain evidence="15">LMG 29479</strain>
    </source>
</reference>
<keyword evidence="10" id="KW-0010">Activator</keyword>
<organism evidence="15">
    <name type="scientific">Coralloluteibacterium stylophorae</name>
    <dbReference type="NCBI Taxonomy" id="1776034"/>
    <lineage>
        <taxon>Bacteria</taxon>
        <taxon>Pseudomonadati</taxon>
        <taxon>Pseudomonadota</taxon>
        <taxon>Gammaproteobacteria</taxon>
        <taxon>Lysobacterales</taxon>
        <taxon>Lysobacteraceae</taxon>
        <taxon>Coralloluteibacterium</taxon>
    </lineage>
</organism>
<evidence type="ECO:0000259" key="14">
    <source>
        <dbReference type="PROSITE" id="PS51063"/>
    </source>
</evidence>
<dbReference type="CDD" id="cd00038">
    <property type="entry name" value="CAP_ED"/>
    <property type="match status" value="1"/>
</dbReference>
<dbReference type="PANTHER" id="PTHR24567">
    <property type="entry name" value="CRP FAMILY TRANSCRIPTIONAL REGULATORY PROTEIN"/>
    <property type="match status" value="1"/>
</dbReference>
<dbReference type="GO" id="GO:0003700">
    <property type="term" value="F:DNA-binding transcription factor activity"/>
    <property type="evidence" value="ECO:0007669"/>
    <property type="project" value="TreeGrafter"/>
</dbReference>
<dbReference type="InterPro" id="IPR036388">
    <property type="entry name" value="WH-like_DNA-bd_sf"/>
</dbReference>
<dbReference type="EMBL" id="JAGQFT010000036">
    <property type="protein sequence ID" value="MBR0562135.1"/>
    <property type="molecule type" value="Genomic_DNA"/>
</dbReference>
<dbReference type="InterPro" id="IPR018490">
    <property type="entry name" value="cNMP-bd_dom_sf"/>
</dbReference>
<dbReference type="InterPro" id="IPR014710">
    <property type="entry name" value="RmlC-like_jellyroll"/>
</dbReference>
<evidence type="ECO:0000256" key="6">
    <source>
        <dbReference type="ARBA" id="ARBA00022636"/>
    </source>
</evidence>
<gene>
    <name evidence="16" type="ORF">KB893_001955</name>
    <name evidence="15" type="ORF">KB893_06345</name>
</gene>
<comment type="caution">
    <text evidence="15">The sequence shown here is derived from an EMBL/GenBank/DDBJ whole genome shotgun (WGS) entry which is preliminary data.</text>
</comment>
<dbReference type="GO" id="GO:0005829">
    <property type="term" value="C:cytosol"/>
    <property type="evidence" value="ECO:0007669"/>
    <property type="project" value="TreeGrafter"/>
</dbReference>
<keyword evidence="8" id="KW-0843">Virulence</keyword>
<evidence type="ECO:0000256" key="7">
    <source>
        <dbReference type="ARBA" id="ARBA00023015"/>
    </source>
</evidence>
<evidence type="ECO:0000256" key="3">
    <source>
        <dbReference type="ARBA" id="ARBA00020769"/>
    </source>
</evidence>
<keyword evidence="7" id="KW-0805">Transcription regulation</keyword>
<dbReference type="InterPro" id="IPR050397">
    <property type="entry name" value="Env_Response_Regulators"/>
</dbReference>
<evidence type="ECO:0000256" key="5">
    <source>
        <dbReference type="ARBA" id="ARBA00022533"/>
    </source>
</evidence>
<dbReference type="SUPFAM" id="SSF46785">
    <property type="entry name" value="Winged helix' DNA-binding domain"/>
    <property type="match status" value="1"/>
</dbReference>
<evidence type="ECO:0000256" key="1">
    <source>
        <dbReference type="ARBA" id="ARBA00004496"/>
    </source>
</evidence>
<evidence type="ECO:0000313" key="17">
    <source>
        <dbReference type="Proteomes" id="UP000675747"/>
    </source>
</evidence>
<dbReference type="Gene3D" id="1.10.10.10">
    <property type="entry name" value="Winged helix-like DNA-binding domain superfamily/Winged helix DNA-binding domain"/>
    <property type="match status" value="1"/>
</dbReference>
<dbReference type="GO" id="GO:0003677">
    <property type="term" value="F:DNA binding"/>
    <property type="evidence" value="ECO:0007669"/>
    <property type="project" value="UniProtKB-KW"/>
</dbReference>
<keyword evidence="9" id="KW-0238">DNA-binding</keyword>
<name>A0A8J7VS71_9GAMM</name>
<dbReference type="PROSITE" id="PS50042">
    <property type="entry name" value="CNMP_BINDING_3"/>
    <property type="match status" value="1"/>
</dbReference>
<protein>
    <recommendedName>
        <fullName evidence="3">CRP-like protein Clp</fullName>
    </recommendedName>
    <alternativeName>
        <fullName evidence="12">Catabolite activation-like protein</fullName>
    </alternativeName>
</protein>
<dbReference type="PRINTS" id="PR00034">
    <property type="entry name" value="HTHCRP"/>
</dbReference>
<evidence type="ECO:0000313" key="16">
    <source>
        <dbReference type="EMBL" id="MBS7455896.1"/>
    </source>
</evidence>
<evidence type="ECO:0000256" key="9">
    <source>
        <dbReference type="ARBA" id="ARBA00023125"/>
    </source>
</evidence>
<dbReference type="GO" id="GO:0003824">
    <property type="term" value="F:catalytic activity"/>
    <property type="evidence" value="ECO:0007669"/>
    <property type="project" value="UniProtKB-KW"/>
</dbReference>
<keyword evidence="11" id="KW-0804">Transcription</keyword>
<dbReference type="SMART" id="SM00419">
    <property type="entry name" value="HTH_CRP"/>
    <property type="match status" value="1"/>
</dbReference>
<evidence type="ECO:0000256" key="10">
    <source>
        <dbReference type="ARBA" id="ARBA00023159"/>
    </source>
</evidence>
<sequence length="253" mass="27473">MARLQTTPAPGETLRAHCPGRRPAGAVDCTSCRVRHLAVCSALPEAEVEALESVVAPLELIAGSTLVREGDPRRQVYTVTAGALRLVRLLADGRRQIAGFLLPGDFIGLSGATTHRHDIEAITDSTLCRFRDEDMQALRADFPDLERKLLARACTELDAARENLLGLARLNPMERLAAFLLDLAERRARWAGDAVDLVLPMGRADIGDHLGLTIETVSRSFTRLRQQNLIAVPDAHTVTLLDRAGLARLAHGG</sequence>
<keyword evidence="4" id="KW-0678">Repressor</keyword>
<keyword evidence="6" id="KW-0973">c-di-GMP</keyword>
<dbReference type="Gene3D" id="2.60.120.10">
    <property type="entry name" value="Jelly Rolls"/>
    <property type="match status" value="1"/>
</dbReference>
<dbReference type="Pfam" id="PF13545">
    <property type="entry name" value="HTH_Crp_2"/>
    <property type="match status" value="1"/>
</dbReference>
<dbReference type="SMART" id="SM00100">
    <property type="entry name" value="cNMP"/>
    <property type="match status" value="1"/>
</dbReference>
<dbReference type="PROSITE" id="PS51063">
    <property type="entry name" value="HTH_CRP_2"/>
    <property type="match status" value="1"/>
</dbReference>
<evidence type="ECO:0000256" key="4">
    <source>
        <dbReference type="ARBA" id="ARBA00022491"/>
    </source>
</evidence>
<evidence type="ECO:0000313" key="15">
    <source>
        <dbReference type="EMBL" id="MBR0562135.1"/>
    </source>
</evidence>
<feature type="domain" description="HTH crp-type" evidence="14">
    <location>
        <begin position="170"/>
        <end position="244"/>
    </location>
</feature>
<dbReference type="InterPro" id="IPR012318">
    <property type="entry name" value="HTH_CRP"/>
</dbReference>
<dbReference type="InterPro" id="IPR036390">
    <property type="entry name" value="WH_DNA-bd_sf"/>
</dbReference>
<dbReference type="SUPFAM" id="SSF51206">
    <property type="entry name" value="cAMP-binding domain-like"/>
    <property type="match status" value="1"/>
</dbReference>
<keyword evidence="5" id="KW-0021">Allosteric enzyme</keyword>
<dbReference type="InterPro" id="IPR000595">
    <property type="entry name" value="cNMP-bd_dom"/>
</dbReference>
<comment type="subcellular location">
    <subcellularLocation>
        <location evidence="1">Cytoplasm</location>
    </subcellularLocation>
</comment>
<comment type="subunit">
    <text evidence="2">Homodimer.</text>
</comment>
<dbReference type="Pfam" id="PF00027">
    <property type="entry name" value="cNMP_binding"/>
    <property type="match status" value="1"/>
</dbReference>
<evidence type="ECO:0000256" key="2">
    <source>
        <dbReference type="ARBA" id="ARBA00011738"/>
    </source>
</evidence>
<dbReference type="AlphaFoldDB" id="A0A8J7VS71"/>